<dbReference type="RefSeq" id="WP_165196059.1">
    <property type="nucleotide sequence ID" value="NZ_CP106738.1"/>
</dbReference>
<keyword evidence="7" id="KW-1185">Reference proteome</keyword>
<evidence type="ECO:0000256" key="2">
    <source>
        <dbReference type="ARBA" id="ARBA00022692"/>
    </source>
</evidence>
<feature type="transmembrane region" description="Helical" evidence="5">
    <location>
        <begin position="31"/>
        <end position="51"/>
    </location>
</feature>
<evidence type="ECO:0000256" key="3">
    <source>
        <dbReference type="ARBA" id="ARBA00022989"/>
    </source>
</evidence>
<keyword evidence="4 5" id="KW-0472">Membrane</keyword>
<accession>A0ABY6DM62</accession>
<keyword evidence="3 5" id="KW-1133">Transmembrane helix</keyword>
<comment type="subcellular location">
    <subcellularLocation>
        <location evidence="5">Cell membrane</location>
        <topology evidence="5">Single-pass membrane protein</topology>
    </subcellularLocation>
</comment>
<keyword evidence="1 5" id="KW-1003">Cell membrane</keyword>
<evidence type="ECO:0000256" key="5">
    <source>
        <dbReference type="HAMAP-Rule" id="MF_01361"/>
    </source>
</evidence>
<reference evidence="6" key="1">
    <citation type="submission" date="2022-10" db="EMBL/GenBank/DDBJ databases">
        <title>Roseovarius pelagicus sp. nov., isolated from Arctic seawater.</title>
        <authorList>
            <person name="Hong Y.W."/>
            <person name="Hwang C.Y."/>
        </authorList>
    </citation>
    <scope>NUCLEOTIDE SEQUENCE</scope>
    <source>
        <strain evidence="6">HL-MP18</strain>
    </source>
</reference>
<dbReference type="InterPro" id="IPR009760">
    <property type="entry name" value="DUF1328"/>
</dbReference>
<dbReference type="PIRSF" id="PIRSF036466">
    <property type="entry name" value="UCP036466"/>
    <property type="match status" value="1"/>
</dbReference>
<comment type="similarity">
    <text evidence="5">Belongs to the UPF0391 family.</text>
</comment>
<name>A0ABY6DM62_9RHOB</name>
<proteinExistence type="inferred from homology"/>
<dbReference type="EMBL" id="CP106738">
    <property type="protein sequence ID" value="UXX84860.1"/>
    <property type="molecule type" value="Genomic_DNA"/>
</dbReference>
<keyword evidence="2 5" id="KW-0812">Transmembrane</keyword>
<evidence type="ECO:0000313" key="7">
    <source>
        <dbReference type="Proteomes" id="UP001064087"/>
    </source>
</evidence>
<gene>
    <name evidence="6" type="ORF">N7U68_09565</name>
</gene>
<sequence length="52" mass="5236">MLGWIITLLAIAAIAALLGFGRLSGIALSLAQLLIVVALVVLLLLAIGVVAL</sequence>
<dbReference type="Pfam" id="PF07043">
    <property type="entry name" value="DUF1328"/>
    <property type="match status" value="1"/>
</dbReference>
<evidence type="ECO:0000256" key="1">
    <source>
        <dbReference type="ARBA" id="ARBA00022475"/>
    </source>
</evidence>
<organism evidence="6 7">
    <name type="scientific">Roseovarius pelagicus</name>
    <dbReference type="NCBI Taxonomy" id="2980108"/>
    <lineage>
        <taxon>Bacteria</taxon>
        <taxon>Pseudomonadati</taxon>
        <taxon>Pseudomonadota</taxon>
        <taxon>Alphaproteobacteria</taxon>
        <taxon>Rhodobacterales</taxon>
        <taxon>Roseobacteraceae</taxon>
        <taxon>Roseovarius</taxon>
    </lineage>
</organism>
<evidence type="ECO:0000256" key="4">
    <source>
        <dbReference type="ARBA" id="ARBA00023136"/>
    </source>
</evidence>
<dbReference type="Proteomes" id="UP001064087">
    <property type="component" value="Chromosome"/>
</dbReference>
<evidence type="ECO:0000313" key="6">
    <source>
        <dbReference type="EMBL" id="UXX84860.1"/>
    </source>
</evidence>
<dbReference type="HAMAP" id="MF_01361">
    <property type="entry name" value="UPF0391"/>
    <property type="match status" value="1"/>
</dbReference>
<protein>
    <recommendedName>
        <fullName evidence="5">UPF0391 membrane protein N7U68_09565</fullName>
    </recommendedName>
</protein>